<name>A0A4S2MJH5_9PEZI</name>
<gene>
    <name evidence="1" type="ORF">EX30DRAFT_352276</name>
</gene>
<dbReference type="AlphaFoldDB" id="A0A4S2MJH5"/>
<dbReference type="Proteomes" id="UP000298138">
    <property type="component" value="Unassembled WGS sequence"/>
</dbReference>
<evidence type="ECO:0000313" key="2">
    <source>
        <dbReference type="Proteomes" id="UP000298138"/>
    </source>
</evidence>
<proteinExistence type="predicted"/>
<accession>A0A4S2MJH5</accession>
<evidence type="ECO:0000313" key="1">
    <source>
        <dbReference type="EMBL" id="TGZ76935.1"/>
    </source>
</evidence>
<dbReference type="InParanoid" id="A0A4S2MJH5"/>
<keyword evidence="2" id="KW-1185">Reference proteome</keyword>
<reference evidence="1 2" key="1">
    <citation type="submission" date="2019-04" db="EMBL/GenBank/DDBJ databases">
        <title>Comparative genomics and transcriptomics to analyze fruiting body development in filamentous ascomycetes.</title>
        <authorList>
            <consortium name="DOE Joint Genome Institute"/>
            <person name="Lutkenhaus R."/>
            <person name="Traeger S."/>
            <person name="Breuer J."/>
            <person name="Kuo A."/>
            <person name="Lipzen A."/>
            <person name="Pangilinan J."/>
            <person name="Dilworth D."/>
            <person name="Sandor L."/>
            <person name="Poggeler S."/>
            <person name="Barry K."/>
            <person name="Grigoriev I.V."/>
            <person name="Nowrousian M."/>
        </authorList>
    </citation>
    <scope>NUCLEOTIDE SEQUENCE [LARGE SCALE GENOMIC DNA]</scope>
    <source>
        <strain evidence="1 2">CBS 389.68</strain>
    </source>
</reference>
<protein>
    <submittedName>
        <fullName evidence="1">Uncharacterized protein</fullName>
    </submittedName>
</protein>
<sequence>MDINEKGTATIRLGPQATGYMAMKYKEKILQAASKVDEAIMGIQVNETWSRVKLHGVNLERYHQPIEQAEDFMKLPDDIKNAYPMIDMPSNPNWLLRPEKLRKRSRSAAHSSVIITLRSKKDVEEICRKGLWIYGKHCTADKFLPAGPDAFWGACSG</sequence>
<dbReference type="STRING" id="341454.A0A4S2MJH5"/>
<organism evidence="1 2">
    <name type="scientific">Ascodesmis nigricans</name>
    <dbReference type="NCBI Taxonomy" id="341454"/>
    <lineage>
        <taxon>Eukaryota</taxon>
        <taxon>Fungi</taxon>
        <taxon>Dikarya</taxon>
        <taxon>Ascomycota</taxon>
        <taxon>Pezizomycotina</taxon>
        <taxon>Pezizomycetes</taxon>
        <taxon>Pezizales</taxon>
        <taxon>Ascodesmidaceae</taxon>
        <taxon>Ascodesmis</taxon>
    </lineage>
</organism>
<dbReference type="EMBL" id="ML220163">
    <property type="protein sequence ID" value="TGZ76935.1"/>
    <property type="molecule type" value="Genomic_DNA"/>
</dbReference>
<dbReference type="OrthoDB" id="4226988at2759"/>